<sequence length="415" mass="46057">MKTRIFIFLVLGCASRLFAQSEQIDTSKVNLDVLKAPSSPAFNLLGLSPSDIDRPTDVNAFALSLQNSIKNFTALPNSYAVELAPVYLFQKKLITLDQFKATDFKHVFWQSFTFSMGYTHMGPEGKEDVDSLRQSKVGLGFKFSIIRPKFSEQTQSVYDNLVIQQRIMLQNYLSAEGKHELTKNVKLVQDSLRKLTTIFPPGDERIAIERTRLIARLAELNTKINEDANVELEGTEAFQAAKKIAADFKIERVGPFLDFAAGLTLDFPDDRFNNSSVTKGGAWLTGGFESGNHGITVMGIARYLFQPDKIFADDSNVVQTKDVSTFDAGGKLLFNGFNGRFALSTEVIYRSILTSSTIDPSWRLVFNTEYDIGKNKKLTFAFGRNFDGAISKGGNLIAALNFISSFGSAKKISSN</sequence>
<evidence type="ECO:0000313" key="3">
    <source>
        <dbReference type="Proteomes" id="UP000223749"/>
    </source>
</evidence>
<keyword evidence="3" id="KW-1185">Reference proteome</keyword>
<dbReference type="EMBL" id="CP024091">
    <property type="protein sequence ID" value="ATP56049.1"/>
    <property type="molecule type" value="Genomic_DNA"/>
</dbReference>
<dbReference type="AlphaFoldDB" id="A0A2D1U369"/>
<evidence type="ECO:0008006" key="4">
    <source>
        <dbReference type="Google" id="ProtNLM"/>
    </source>
</evidence>
<reference evidence="2 3" key="1">
    <citation type="submission" date="2017-10" db="EMBL/GenBank/DDBJ databases">
        <title>Whole genome of Pedobacter ginsengisoli T01R-27 isolated from tomato rhizosphere.</title>
        <authorList>
            <person name="Weon H.-Y."/>
            <person name="Lee S.A."/>
            <person name="Sang M.K."/>
            <person name="Song J."/>
        </authorList>
    </citation>
    <scope>NUCLEOTIDE SEQUENCE [LARGE SCALE GENOMIC DNA]</scope>
    <source>
        <strain evidence="2 3">T01R-27</strain>
    </source>
</reference>
<keyword evidence="1" id="KW-0732">Signal</keyword>
<evidence type="ECO:0000313" key="2">
    <source>
        <dbReference type="EMBL" id="ATP56049.1"/>
    </source>
</evidence>
<gene>
    <name evidence="2" type="ORF">CPT03_06040</name>
</gene>
<proteinExistence type="predicted"/>
<dbReference type="RefSeq" id="WP_099437991.1">
    <property type="nucleotide sequence ID" value="NZ_CP024091.1"/>
</dbReference>
<dbReference type="Proteomes" id="UP000223749">
    <property type="component" value="Chromosome"/>
</dbReference>
<protein>
    <recommendedName>
        <fullName evidence="4">DUF5723 domain-containing protein</fullName>
    </recommendedName>
</protein>
<accession>A0A2D1U369</accession>
<feature type="signal peptide" evidence="1">
    <location>
        <begin position="1"/>
        <end position="19"/>
    </location>
</feature>
<evidence type="ECO:0000256" key="1">
    <source>
        <dbReference type="SAM" id="SignalP"/>
    </source>
</evidence>
<name>A0A2D1U369_9SPHI</name>
<organism evidence="2 3">
    <name type="scientific">Pedobacter ginsengisoli</name>
    <dbReference type="NCBI Taxonomy" id="363852"/>
    <lineage>
        <taxon>Bacteria</taxon>
        <taxon>Pseudomonadati</taxon>
        <taxon>Bacteroidota</taxon>
        <taxon>Sphingobacteriia</taxon>
        <taxon>Sphingobacteriales</taxon>
        <taxon>Sphingobacteriaceae</taxon>
        <taxon>Pedobacter</taxon>
    </lineage>
</organism>
<dbReference type="KEGG" id="pgs:CPT03_06040"/>
<dbReference type="OrthoDB" id="918082at2"/>
<feature type="chain" id="PRO_5013648959" description="DUF5723 domain-containing protein" evidence="1">
    <location>
        <begin position="20"/>
        <end position="415"/>
    </location>
</feature>